<feature type="transmembrane region" description="Helical" evidence="1">
    <location>
        <begin position="103"/>
        <end position="120"/>
    </location>
</feature>
<evidence type="ECO:0000256" key="1">
    <source>
        <dbReference type="SAM" id="Phobius"/>
    </source>
</evidence>
<dbReference type="RefSeq" id="WP_180566409.1">
    <property type="nucleotide sequence ID" value="NZ_JACCKB010000001.1"/>
</dbReference>
<dbReference type="AlphaFoldDB" id="A0A853I446"/>
<evidence type="ECO:0000313" key="3">
    <source>
        <dbReference type="Proteomes" id="UP000569732"/>
    </source>
</evidence>
<keyword evidence="1" id="KW-0812">Transmembrane</keyword>
<organism evidence="2 3">
    <name type="scientific">Spartinivicinus marinus</name>
    <dbReference type="NCBI Taxonomy" id="2994442"/>
    <lineage>
        <taxon>Bacteria</taxon>
        <taxon>Pseudomonadati</taxon>
        <taxon>Pseudomonadota</taxon>
        <taxon>Gammaproteobacteria</taxon>
        <taxon>Oceanospirillales</taxon>
        <taxon>Zooshikellaceae</taxon>
        <taxon>Spartinivicinus</taxon>
    </lineage>
</organism>
<feature type="transmembrane region" description="Helical" evidence="1">
    <location>
        <begin position="140"/>
        <end position="162"/>
    </location>
</feature>
<name>A0A853I446_9GAMM</name>
<accession>A0A853I446</accession>
<comment type="caution">
    <text evidence="2">The sequence shown here is derived from an EMBL/GenBank/DDBJ whole genome shotgun (WGS) entry which is preliminary data.</text>
</comment>
<protein>
    <submittedName>
        <fullName evidence="2">Uncharacterized protein</fullName>
    </submittedName>
</protein>
<gene>
    <name evidence="2" type="ORF">H0A36_00005</name>
</gene>
<sequence>MLKSCLRVIALFSMVIGGFWCLSLFPSSGELGDSHRELKLIVDIIFFFSPYFKSLLEATNYTILSFVITLMFYPVVVITILNSKGKDYFIEKRGSDWKAKTKSLLQSTFLIITLNCLHYFPVDAARNAADTTENIFSLLAVENILCQAFVMWVFGSCCAIAFQKIKLQRKF</sequence>
<keyword evidence="1" id="KW-1133">Transmembrane helix</keyword>
<evidence type="ECO:0000313" key="2">
    <source>
        <dbReference type="EMBL" id="NYZ64367.1"/>
    </source>
</evidence>
<dbReference type="Proteomes" id="UP000569732">
    <property type="component" value="Unassembled WGS sequence"/>
</dbReference>
<dbReference type="EMBL" id="JACCKB010000001">
    <property type="protein sequence ID" value="NYZ64367.1"/>
    <property type="molecule type" value="Genomic_DNA"/>
</dbReference>
<feature type="transmembrane region" description="Helical" evidence="1">
    <location>
        <begin position="6"/>
        <end position="26"/>
    </location>
</feature>
<reference evidence="2 3" key="1">
    <citation type="submission" date="2020-07" db="EMBL/GenBank/DDBJ databases">
        <title>Endozoicomonas sp. nov., isolated from sediment.</title>
        <authorList>
            <person name="Gu T."/>
        </authorList>
    </citation>
    <scope>NUCLEOTIDE SEQUENCE [LARGE SCALE GENOMIC DNA]</scope>
    <source>
        <strain evidence="2 3">SM1973</strain>
    </source>
</reference>
<proteinExistence type="predicted"/>
<feature type="transmembrane region" description="Helical" evidence="1">
    <location>
        <begin position="62"/>
        <end position="82"/>
    </location>
</feature>
<keyword evidence="1" id="KW-0472">Membrane</keyword>
<keyword evidence="3" id="KW-1185">Reference proteome</keyword>